<evidence type="ECO:0008006" key="4">
    <source>
        <dbReference type="Google" id="ProtNLM"/>
    </source>
</evidence>
<sequence length="251" mass="28244">MRKLLLLLALFTCLGTYAQKHTGIYIIPSAGISLGGFDTKKASINWYNADAKWSFKSGLGFKAGVAVGYERQKWSANTGVYFLNQWSSDAYTYSVYDGHFSSSDGKGYESVHSEYLLLPLSVSYRQKISGNGKPVWLVPCVGAEVGRIIARISDGWDESHWQTYDGVNFRSGSHSEYYHRELKEKELSQTYNRWGMWVMAKVDLEFETAANRAFTIGPEFHYMASVLSKDGGNDGHGYSCLINLGYKLCRH</sequence>
<feature type="chain" id="PRO_5015748579" description="Outer membrane protein beta-barrel domain-containing protein" evidence="1">
    <location>
        <begin position="19"/>
        <end position="251"/>
    </location>
</feature>
<protein>
    <recommendedName>
        <fullName evidence="4">Outer membrane protein beta-barrel domain-containing protein</fullName>
    </recommendedName>
</protein>
<reference evidence="2 3" key="1">
    <citation type="submission" date="2018-01" db="EMBL/GenBank/DDBJ databases">
        <title>A novel member of the phylum Bacteroidetes isolated from glacier ice.</title>
        <authorList>
            <person name="Liu Q."/>
            <person name="Xin Y.-H."/>
        </authorList>
    </citation>
    <scope>NUCLEOTIDE SEQUENCE [LARGE SCALE GENOMIC DNA]</scope>
    <source>
        <strain evidence="2 3">RB1R16</strain>
    </source>
</reference>
<dbReference type="RefSeq" id="WP_105038161.1">
    <property type="nucleotide sequence ID" value="NZ_PPSL01000002.1"/>
</dbReference>
<keyword evidence="3" id="KW-1185">Reference proteome</keyword>
<keyword evidence="1" id="KW-0732">Signal</keyword>
<comment type="caution">
    <text evidence="2">The sequence shown here is derived from an EMBL/GenBank/DDBJ whole genome shotgun (WGS) entry which is preliminary data.</text>
</comment>
<evidence type="ECO:0000313" key="2">
    <source>
        <dbReference type="EMBL" id="PQJ11282.1"/>
    </source>
</evidence>
<evidence type="ECO:0000256" key="1">
    <source>
        <dbReference type="SAM" id="SignalP"/>
    </source>
</evidence>
<organism evidence="2 3">
    <name type="scientific">Flavipsychrobacter stenotrophus</name>
    <dbReference type="NCBI Taxonomy" id="2077091"/>
    <lineage>
        <taxon>Bacteria</taxon>
        <taxon>Pseudomonadati</taxon>
        <taxon>Bacteroidota</taxon>
        <taxon>Chitinophagia</taxon>
        <taxon>Chitinophagales</taxon>
        <taxon>Chitinophagaceae</taxon>
        <taxon>Flavipsychrobacter</taxon>
    </lineage>
</organism>
<dbReference type="EMBL" id="PPSL01000002">
    <property type="protein sequence ID" value="PQJ11282.1"/>
    <property type="molecule type" value="Genomic_DNA"/>
</dbReference>
<dbReference type="Proteomes" id="UP000239872">
    <property type="component" value="Unassembled WGS sequence"/>
</dbReference>
<proteinExistence type="predicted"/>
<dbReference type="AlphaFoldDB" id="A0A2S7SWH1"/>
<name>A0A2S7SWH1_9BACT</name>
<gene>
    <name evidence="2" type="ORF">CJD36_005620</name>
</gene>
<evidence type="ECO:0000313" key="3">
    <source>
        <dbReference type="Proteomes" id="UP000239872"/>
    </source>
</evidence>
<accession>A0A2S7SWH1</accession>
<feature type="signal peptide" evidence="1">
    <location>
        <begin position="1"/>
        <end position="18"/>
    </location>
</feature>